<gene>
    <name evidence="1" type="ORF">SMTD_LOCUS19081</name>
</gene>
<keyword evidence="2" id="KW-1185">Reference proteome</keyword>
<sequence length="414" mass="47191">MYYPAFQAYMKGELFRFVTVDLQVDFLEHLIEFYAFLYPNLSNMLIYISSAIYYFLQALQEARESLHRLYLFQESIKPLLKRPPPTHFPEMISSIVDDPEMTVLLSSPWSNTTFHGNSSLLIPSPPTAITGSLEVRCLGCQDIVDHFPAEIVNNELSGTSTSRVHSVPSVMTSRTSENHWVDVRCSLLIDHKRVWDSPWRQPNQQCWDSKTTFNIDRGKELEVQVYWKRTFLPSSVTTPSGSSASSKSGSYVRLEELLGGESRSVMLPMLPMGKVFLVLKFSDPLLSKPRCGLHRQKRLFSKRKGNNIPRINELDMNIPLWTRLLKSGQLSKMSRSVVSGSWTLNHSKEFGSSGSVMMHGLEGRFQQLNTSLSGSPVSAQVNFTIILFIHGLNILMILITQFRKNEEHINRPNQ</sequence>
<dbReference type="EMBL" id="UZAL01041620">
    <property type="protein sequence ID" value="VDP78809.1"/>
    <property type="molecule type" value="Genomic_DNA"/>
</dbReference>
<evidence type="ECO:0000313" key="1">
    <source>
        <dbReference type="EMBL" id="VDP78809.1"/>
    </source>
</evidence>
<protein>
    <submittedName>
        <fullName evidence="1">Uncharacterized protein</fullName>
    </submittedName>
</protein>
<evidence type="ECO:0000313" key="2">
    <source>
        <dbReference type="Proteomes" id="UP000269396"/>
    </source>
</evidence>
<accession>A0A183PXJ5</accession>
<name>A0A183PXJ5_9TREM</name>
<dbReference type="STRING" id="31246.A0A183PXJ5"/>
<dbReference type="Proteomes" id="UP000269396">
    <property type="component" value="Unassembled WGS sequence"/>
</dbReference>
<proteinExistence type="predicted"/>
<dbReference type="AlphaFoldDB" id="A0A183PXJ5"/>
<organism evidence="1 2">
    <name type="scientific">Schistosoma mattheei</name>
    <dbReference type="NCBI Taxonomy" id="31246"/>
    <lineage>
        <taxon>Eukaryota</taxon>
        <taxon>Metazoa</taxon>
        <taxon>Spiralia</taxon>
        <taxon>Lophotrochozoa</taxon>
        <taxon>Platyhelminthes</taxon>
        <taxon>Trematoda</taxon>
        <taxon>Digenea</taxon>
        <taxon>Strigeidida</taxon>
        <taxon>Schistosomatoidea</taxon>
        <taxon>Schistosomatidae</taxon>
        <taxon>Schistosoma</taxon>
    </lineage>
</organism>
<reference evidence="1 2" key="1">
    <citation type="submission" date="2018-11" db="EMBL/GenBank/DDBJ databases">
        <authorList>
            <consortium name="Pathogen Informatics"/>
        </authorList>
    </citation>
    <scope>NUCLEOTIDE SEQUENCE [LARGE SCALE GENOMIC DNA]</scope>
    <source>
        <strain>Denwood</strain>
        <strain evidence="2">Zambia</strain>
    </source>
</reference>